<evidence type="ECO:0000313" key="2">
    <source>
        <dbReference type="Proteomes" id="UP000831701"/>
    </source>
</evidence>
<gene>
    <name evidence="1" type="ORF">L3Q82_024391</name>
</gene>
<accession>A0ACB8WP23</accession>
<proteinExistence type="predicted"/>
<name>A0ACB8WP23_9TELE</name>
<sequence>MAPQHHPVGKEGTVPIKTDNAKESKSASSITEPAPAPRENLSVIHPLYRRDLKLVGQRGEPNQKDKLCYASLERQIQRALKKGYDEGEVVEAVIQAIVPGTKLRSYLESRVDLTLQALRQILRTHYIEKDATELYHSLTRAVQEPKETPIQFLVRAMDLRQQILFASQRVDSGLKYSMELIQNQFLQTVITGLQDDTIRGDLKPHLQDSNVKDEVLLEKMTAAYSLEVERKNKLANTLRTRTIKVAAVCEENEKGELESCTHTKKNKVKCGEINVTRSWTKLTKLKAVGGQEPQPSISGAEPKVEKPHQTPEKELWDPPVHLSHLSEDQQKQMDSVALKIIIEHRSEKLTLSSGMPSTVEQLHEIIKETFGLIEDFTLHHLDEDFGDYFTLHSTNQIKHKGTIKVVIIPSVVLTLTPLTENKTDVNNLNDSSSSATDTTVCYQTDGTSVSSEDTIILSPHGSPHTTSWPNEITIPLFSVATEAVLRNANEDFVKDRTVLNNTRVRSEIMEKLADYMYSYTPYPTGLQIGEVAEALVKKHPCLTELGSRNGWTGWMYSLKYKMGNYRSKLRNLGFPEVACNSLKNKRPDDKTPARNIKKARKGEVVFLPHYPTGESKEQQELARNQLIAESKKKDSTAIKDLMCRTFAHRRHDVVSLQMSISDIKDRWPALFDVSQVSAEFQRITTLNLEPKFMAMLDFYTPKLLSLFQAKKGAAGERHRAQMSVLLQSGIPIQRKREVVIRCLIDHLGEDASALFKDFEDAADGSVSVQEELTDEVMKIYLLRNQDGSVDVGIVIEGSTVLSSLGDLSRACCYLLGLTYALYLRYPKNLKYSFEVFQKVLLELDSGNLSNKVQRLKNYLCM</sequence>
<dbReference type="EMBL" id="CM041537">
    <property type="protein sequence ID" value="KAI3369572.1"/>
    <property type="molecule type" value="Genomic_DNA"/>
</dbReference>
<keyword evidence="2" id="KW-1185">Reference proteome</keyword>
<reference evidence="1" key="1">
    <citation type="submission" date="2022-04" db="EMBL/GenBank/DDBJ databases">
        <title>Jade perch genome.</title>
        <authorList>
            <person name="Chao B."/>
        </authorList>
    </citation>
    <scope>NUCLEOTIDE SEQUENCE</scope>
    <source>
        <strain evidence="1">CB-2022</strain>
    </source>
</reference>
<protein>
    <submittedName>
        <fullName evidence="1">Uncharacterized protein</fullName>
    </submittedName>
</protein>
<evidence type="ECO:0000313" key="1">
    <source>
        <dbReference type="EMBL" id="KAI3369572.1"/>
    </source>
</evidence>
<dbReference type="Proteomes" id="UP000831701">
    <property type="component" value="Chromosome 7"/>
</dbReference>
<organism evidence="1 2">
    <name type="scientific">Scortum barcoo</name>
    <name type="common">barcoo grunter</name>
    <dbReference type="NCBI Taxonomy" id="214431"/>
    <lineage>
        <taxon>Eukaryota</taxon>
        <taxon>Metazoa</taxon>
        <taxon>Chordata</taxon>
        <taxon>Craniata</taxon>
        <taxon>Vertebrata</taxon>
        <taxon>Euteleostomi</taxon>
        <taxon>Actinopterygii</taxon>
        <taxon>Neopterygii</taxon>
        <taxon>Teleostei</taxon>
        <taxon>Neoteleostei</taxon>
        <taxon>Acanthomorphata</taxon>
        <taxon>Eupercaria</taxon>
        <taxon>Centrarchiformes</taxon>
        <taxon>Terapontoidei</taxon>
        <taxon>Terapontidae</taxon>
        <taxon>Scortum</taxon>
    </lineage>
</organism>
<comment type="caution">
    <text evidence="1">The sequence shown here is derived from an EMBL/GenBank/DDBJ whole genome shotgun (WGS) entry which is preliminary data.</text>
</comment>